<evidence type="ECO:0000313" key="4">
    <source>
        <dbReference type="Proteomes" id="UP000092971"/>
    </source>
</evidence>
<keyword evidence="1" id="KW-0175">Coiled coil</keyword>
<proteinExistence type="predicted"/>
<accession>A0A1B1YAC7</accession>
<dbReference type="Proteomes" id="UP000092971">
    <property type="component" value="Chromosome"/>
</dbReference>
<dbReference type="AlphaFoldDB" id="A0A1B1YAC7"/>
<evidence type="ECO:0000256" key="1">
    <source>
        <dbReference type="SAM" id="Coils"/>
    </source>
</evidence>
<feature type="transmembrane region" description="Helical" evidence="2">
    <location>
        <begin position="76"/>
        <end position="95"/>
    </location>
</feature>
<dbReference type="OrthoDB" id="2085144at2"/>
<protein>
    <submittedName>
        <fullName evidence="3">Uncharacterized protein</fullName>
    </submittedName>
</protein>
<feature type="coiled-coil region" evidence="1">
    <location>
        <begin position="14"/>
        <end position="58"/>
    </location>
</feature>
<reference evidence="3 4" key="1">
    <citation type="submission" date="2016-02" db="EMBL/GenBank/DDBJ databases">
        <title>Comparison of Clostridium stercorarium subspecies using comparative genomics and transcriptomics.</title>
        <authorList>
            <person name="Schellenberg J."/>
            <person name="Thallinger G."/>
            <person name="Levin D.B."/>
            <person name="Zhang X."/>
            <person name="Alvare G."/>
            <person name="Fristensky B."/>
            <person name="Sparling R."/>
        </authorList>
    </citation>
    <scope>NUCLEOTIDE SEQUENCE [LARGE SCALE GENOMIC DNA]</scope>
    <source>
        <strain evidence="3 4">DSM 2910</strain>
    </source>
</reference>
<keyword evidence="2" id="KW-1133">Transmembrane helix</keyword>
<evidence type="ECO:0000256" key="2">
    <source>
        <dbReference type="SAM" id="Phobius"/>
    </source>
</evidence>
<evidence type="ECO:0000313" key="3">
    <source>
        <dbReference type="EMBL" id="ANW97730.1"/>
    </source>
</evidence>
<organism evidence="3 4">
    <name type="scientific">Thermoclostridium stercorarium subsp. thermolacticum DSM 2910</name>
    <dbReference type="NCBI Taxonomy" id="1121336"/>
    <lineage>
        <taxon>Bacteria</taxon>
        <taxon>Bacillati</taxon>
        <taxon>Bacillota</taxon>
        <taxon>Clostridia</taxon>
        <taxon>Eubacteriales</taxon>
        <taxon>Oscillospiraceae</taxon>
        <taxon>Thermoclostridium</taxon>
    </lineage>
</organism>
<keyword evidence="2" id="KW-0812">Transmembrane</keyword>
<gene>
    <name evidence="3" type="ORF">CSTERTH_01125</name>
</gene>
<dbReference type="EMBL" id="CP014672">
    <property type="protein sequence ID" value="ANW97730.1"/>
    <property type="molecule type" value="Genomic_DNA"/>
</dbReference>
<keyword evidence="2" id="KW-0472">Membrane</keyword>
<dbReference type="RefSeq" id="WP_065821273.1">
    <property type="nucleotide sequence ID" value="NZ_CP014672.1"/>
</dbReference>
<name>A0A1B1YAC7_THEST</name>
<sequence length="96" mass="11255">MSEEFNNKEIIKMIMDFKSDIKGLQAEIQETKNLLRNYNGLREKMMSFEIELATFKKEISTLNECKKEQKSDWRWVAGWIVAVGSLTVSIIANFFK</sequence>